<organism evidence="2 3">
    <name type="scientific">Pseudomonas nicosulfuronedens</name>
    <dbReference type="NCBI Taxonomy" id="2571105"/>
    <lineage>
        <taxon>Bacteria</taxon>
        <taxon>Pseudomonadati</taxon>
        <taxon>Pseudomonadota</taxon>
        <taxon>Gammaproteobacteria</taxon>
        <taxon>Pseudomonadales</taxon>
        <taxon>Pseudomonadaceae</taxon>
        <taxon>Pseudomonas</taxon>
    </lineage>
</organism>
<reference evidence="2 3" key="1">
    <citation type="submission" date="2019-04" db="EMBL/GenBank/DDBJ databases">
        <authorList>
            <person name="Li M."/>
        </authorList>
    </citation>
    <scope>NUCLEOTIDE SEQUENCE [LARGE SCALE GENOMIC DNA]</scope>
    <source>
        <strain evidence="2 3">LAM1902</strain>
    </source>
</reference>
<sequence length="388" mass="44052">MTLLSWNHYLELLQPAEELLELTWAPGDEQMRADLYRQQLMNLALGYFLYFQADPAHPDWAPFLNSVFLLQPNPDDTYYLAPICGEGTYRISGERGSVHLLLFSIGKDMMGLSEQPGATFANHDAETLSLAEGGAFEVLLSRERPDGHAGDWWALDPEATYVMVRQRSYRWGVERDARLAIERLDAPAADARLEPAEVDRRMRELLGGFTQRLTRMWLRHQNGLRDRGQVNRLELTTFGGAVSGQSYWQSVFEVGPDDALILEVRLPETCRYWNVQLNDPLFNAIDYLRHQSSLNGSQVSVDADGCFRAVIAQRDPGVANWLDTGGYSQGTLIGRWYEASSHPLPTLTRVPLSALRERLPASTSMLTAEQRRTALADRRRGAQLRRRW</sequence>
<dbReference type="GeneID" id="300408933"/>
<dbReference type="RefSeq" id="WP_138526469.1">
    <property type="nucleotide sequence ID" value="NZ_SWDV01000048.1"/>
</dbReference>
<accession>A0A5R9QM32</accession>
<proteinExistence type="predicted"/>
<name>A0A5R9QM32_9PSED</name>
<keyword evidence="3" id="KW-1185">Reference proteome</keyword>
<evidence type="ECO:0000313" key="3">
    <source>
        <dbReference type="Proteomes" id="UP000306635"/>
    </source>
</evidence>
<gene>
    <name evidence="2" type="ORF">FAS41_27335</name>
</gene>
<feature type="domain" description="DUF1214" evidence="1">
    <location>
        <begin position="263"/>
        <end position="339"/>
    </location>
</feature>
<protein>
    <submittedName>
        <fullName evidence="2">DUF1214 domain-containing protein</fullName>
    </submittedName>
</protein>
<comment type="caution">
    <text evidence="2">The sequence shown here is derived from an EMBL/GenBank/DDBJ whole genome shotgun (WGS) entry which is preliminary data.</text>
</comment>
<dbReference type="AlphaFoldDB" id="A0A5R9QM32"/>
<dbReference type="EMBL" id="SWDV01000048">
    <property type="protein sequence ID" value="TLX70625.1"/>
    <property type="molecule type" value="Genomic_DNA"/>
</dbReference>
<evidence type="ECO:0000259" key="1">
    <source>
        <dbReference type="Pfam" id="PF06742"/>
    </source>
</evidence>
<evidence type="ECO:0000313" key="2">
    <source>
        <dbReference type="EMBL" id="TLX70625.1"/>
    </source>
</evidence>
<dbReference type="Proteomes" id="UP000306635">
    <property type="component" value="Unassembled WGS sequence"/>
</dbReference>
<dbReference type="InterPro" id="IPR010621">
    <property type="entry name" value="DUF1214"/>
</dbReference>
<dbReference type="Pfam" id="PF06742">
    <property type="entry name" value="DUF1214"/>
    <property type="match status" value="1"/>
</dbReference>
<dbReference type="OrthoDB" id="7053758at2"/>